<feature type="signal peptide" evidence="1">
    <location>
        <begin position="1"/>
        <end position="22"/>
    </location>
</feature>
<protein>
    <submittedName>
        <fullName evidence="2">Uncharacterized protein</fullName>
    </submittedName>
</protein>
<dbReference type="OrthoDB" id="7739468at2759"/>
<dbReference type="Proteomes" id="UP000008820">
    <property type="component" value="Chromosome 2"/>
</dbReference>
<keyword evidence="3" id="KW-1185">Reference proteome</keyword>
<name>A0A903USN7_AEDAE</name>
<gene>
    <name evidence="2" type="primary">5576438</name>
</gene>
<dbReference type="InterPro" id="IPR032134">
    <property type="entry name" value="DUF4816"/>
</dbReference>
<keyword evidence="1" id="KW-0732">Signal</keyword>
<accession>A0A903USN7</accession>
<dbReference type="EnsemblMetazoa" id="AAEL012526-RD">
    <property type="protein sequence ID" value="AAEL012526-PD"/>
    <property type="gene ID" value="AAEL012526"/>
</dbReference>
<feature type="chain" id="PRO_5036697147" evidence="1">
    <location>
        <begin position="23"/>
        <end position="190"/>
    </location>
</feature>
<reference evidence="2 3" key="1">
    <citation type="submission" date="2017-06" db="EMBL/GenBank/DDBJ databases">
        <title>Aedes aegypti genome working group (AGWG) sequencing and assembly.</title>
        <authorList>
            <consortium name="Aedes aegypti Genome Working Group (AGWG)"/>
            <person name="Matthews B.J."/>
        </authorList>
    </citation>
    <scope>NUCLEOTIDE SEQUENCE [LARGE SCALE GENOMIC DNA]</scope>
    <source>
        <strain evidence="2 3">LVP_AGWG</strain>
    </source>
</reference>
<organism evidence="2 3">
    <name type="scientific">Aedes aegypti</name>
    <name type="common">Yellowfever mosquito</name>
    <name type="synonym">Culex aegypti</name>
    <dbReference type="NCBI Taxonomy" id="7159"/>
    <lineage>
        <taxon>Eukaryota</taxon>
        <taxon>Metazoa</taxon>
        <taxon>Ecdysozoa</taxon>
        <taxon>Arthropoda</taxon>
        <taxon>Hexapoda</taxon>
        <taxon>Insecta</taxon>
        <taxon>Pterygota</taxon>
        <taxon>Neoptera</taxon>
        <taxon>Endopterygota</taxon>
        <taxon>Diptera</taxon>
        <taxon>Nematocera</taxon>
        <taxon>Culicoidea</taxon>
        <taxon>Culicidae</taxon>
        <taxon>Culicinae</taxon>
        <taxon>Aedini</taxon>
        <taxon>Aedes</taxon>
        <taxon>Stegomyia</taxon>
    </lineage>
</organism>
<proteinExistence type="predicted"/>
<evidence type="ECO:0000313" key="3">
    <source>
        <dbReference type="Proteomes" id="UP000008820"/>
    </source>
</evidence>
<sequence>MKHNMLLPILVLVMSLFGTVFTGDTESHTTDTARHDLHIHDHLHTADLHHNPLHVADFHHDLHHDVHHDLHHDVHHDIHHHDVHTAHDLHHHDLHHPHHTVAADHLHTEVHHHDVVQGHGDHLHHSHHDVVVATPHASGFWKKSFIWKPRWVKSWHEKKIYVPVWKHVWGPVQMTEWVPIPKPPPGWQKH</sequence>
<dbReference type="Pfam" id="PF16086">
    <property type="entry name" value="DUF4816"/>
    <property type="match status" value="1"/>
</dbReference>
<reference evidence="2" key="2">
    <citation type="submission" date="2022-10" db="UniProtKB">
        <authorList>
            <consortium name="EnsemblMetazoa"/>
        </authorList>
    </citation>
    <scope>IDENTIFICATION</scope>
    <source>
        <strain evidence="2">LVP_AGWG</strain>
    </source>
</reference>
<dbReference type="AlphaFoldDB" id="A0A903USN7"/>
<evidence type="ECO:0000256" key="1">
    <source>
        <dbReference type="SAM" id="SignalP"/>
    </source>
</evidence>
<evidence type="ECO:0000313" key="2">
    <source>
        <dbReference type="EnsemblMetazoa" id="AAEL012526-PD"/>
    </source>
</evidence>